<keyword evidence="2" id="KW-1185">Reference proteome</keyword>
<reference evidence="2" key="1">
    <citation type="journal article" date="2023" name="Proc. Natl. Acad. Sci. U.S.A.">
        <title>Genomic and structural basis for evolution of tropane alkaloid biosynthesis.</title>
        <authorList>
            <person name="Wanga Y.-J."/>
            <person name="Taina T."/>
            <person name="Yua J.-Y."/>
            <person name="Lia J."/>
            <person name="Xua B."/>
            <person name="Chenc J."/>
            <person name="D'Auriad J.C."/>
            <person name="Huanga J.-P."/>
            <person name="Huanga S.-X."/>
        </authorList>
    </citation>
    <scope>NUCLEOTIDE SEQUENCE [LARGE SCALE GENOMIC DNA]</scope>
    <source>
        <strain evidence="2">cv. KIB-2019</strain>
    </source>
</reference>
<sequence>MLSHFPAASSESFEPTDMLVRVRPEFLWYRHLKEPTCVVGEHKQLYFTLDVFSRVVGEEGVEDGIGAIAGCGCSAILQVDSAEEINIMDKLRRIFMIYSALPFFLSWLSVL</sequence>
<protein>
    <submittedName>
        <fullName evidence="1">Uncharacterized protein</fullName>
    </submittedName>
</protein>
<evidence type="ECO:0000313" key="1">
    <source>
        <dbReference type="EMBL" id="KAJ8528357.1"/>
    </source>
</evidence>
<accession>A0A9Q1L368</accession>
<evidence type="ECO:0000313" key="2">
    <source>
        <dbReference type="Proteomes" id="UP001152561"/>
    </source>
</evidence>
<dbReference type="AlphaFoldDB" id="A0A9Q1L368"/>
<gene>
    <name evidence="1" type="ORF">K7X08_022049</name>
</gene>
<dbReference type="Proteomes" id="UP001152561">
    <property type="component" value="Unassembled WGS sequence"/>
</dbReference>
<name>A0A9Q1L368_9SOLA</name>
<dbReference type="EMBL" id="JAJAGQ010000023">
    <property type="protein sequence ID" value="KAJ8528357.1"/>
    <property type="molecule type" value="Genomic_DNA"/>
</dbReference>
<comment type="caution">
    <text evidence="1">The sequence shown here is derived from an EMBL/GenBank/DDBJ whole genome shotgun (WGS) entry which is preliminary data.</text>
</comment>
<proteinExistence type="predicted"/>
<dbReference type="OrthoDB" id="10524115at2759"/>
<organism evidence="1 2">
    <name type="scientific">Anisodus acutangulus</name>
    <dbReference type="NCBI Taxonomy" id="402998"/>
    <lineage>
        <taxon>Eukaryota</taxon>
        <taxon>Viridiplantae</taxon>
        <taxon>Streptophyta</taxon>
        <taxon>Embryophyta</taxon>
        <taxon>Tracheophyta</taxon>
        <taxon>Spermatophyta</taxon>
        <taxon>Magnoliopsida</taxon>
        <taxon>eudicotyledons</taxon>
        <taxon>Gunneridae</taxon>
        <taxon>Pentapetalae</taxon>
        <taxon>asterids</taxon>
        <taxon>lamiids</taxon>
        <taxon>Solanales</taxon>
        <taxon>Solanaceae</taxon>
        <taxon>Solanoideae</taxon>
        <taxon>Hyoscyameae</taxon>
        <taxon>Anisodus</taxon>
    </lineage>
</organism>